<evidence type="ECO:0000313" key="3">
    <source>
        <dbReference type="Proteomes" id="UP000005753"/>
    </source>
</evidence>
<evidence type="ECO:0000259" key="1">
    <source>
        <dbReference type="Pfam" id="PF00535"/>
    </source>
</evidence>
<dbReference type="PANTHER" id="PTHR43630:SF2">
    <property type="entry name" value="GLYCOSYLTRANSFERASE"/>
    <property type="match status" value="1"/>
</dbReference>
<dbReference type="Pfam" id="PF13181">
    <property type="entry name" value="TPR_8"/>
    <property type="match status" value="1"/>
</dbReference>
<dbReference type="AlphaFoldDB" id="I5ARS7"/>
<dbReference type="InterPro" id="IPR019734">
    <property type="entry name" value="TPR_rpt"/>
</dbReference>
<dbReference type="InterPro" id="IPR001173">
    <property type="entry name" value="Glyco_trans_2-like"/>
</dbReference>
<dbReference type="SUPFAM" id="SSF53448">
    <property type="entry name" value="Nucleotide-diphospho-sugar transferases"/>
    <property type="match status" value="1"/>
</dbReference>
<dbReference type="InterPro" id="IPR029044">
    <property type="entry name" value="Nucleotide-diphossugar_trans"/>
</dbReference>
<dbReference type="eggNOG" id="COG0463">
    <property type="taxonomic scope" value="Bacteria"/>
</dbReference>
<dbReference type="GO" id="GO:0016740">
    <property type="term" value="F:transferase activity"/>
    <property type="evidence" value="ECO:0007669"/>
    <property type="project" value="UniProtKB-KW"/>
</dbReference>
<dbReference type="SUPFAM" id="SSF48452">
    <property type="entry name" value="TPR-like"/>
    <property type="match status" value="1"/>
</dbReference>
<name>I5ARS7_EUBC6</name>
<accession>I5ARS7</accession>
<reference evidence="2 3" key="1">
    <citation type="submission" date="2010-08" db="EMBL/GenBank/DDBJ databases">
        <authorList>
            <consortium name="US DOE Joint Genome Institute (JGI-PGF)"/>
            <person name="Lucas S."/>
            <person name="Copeland A."/>
            <person name="Lapidus A."/>
            <person name="Cheng J.-F."/>
            <person name="Bruce D."/>
            <person name="Goodwin L."/>
            <person name="Pitluck S."/>
            <person name="Land M.L."/>
            <person name="Hauser L."/>
            <person name="Chang Y.-J."/>
            <person name="Anderson I.J."/>
            <person name="Johnson E."/>
            <person name="Mulhopadhyay B."/>
            <person name="Kyrpides N."/>
            <person name="Woyke T.J."/>
        </authorList>
    </citation>
    <scope>NUCLEOTIDE SEQUENCE [LARGE SCALE GENOMIC DNA]</scope>
    <source>
        <strain evidence="2 3">6</strain>
    </source>
</reference>
<dbReference type="Gene3D" id="1.25.40.10">
    <property type="entry name" value="Tetratricopeptide repeat domain"/>
    <property type="match status" value="2"/>
</dbReference>
<dbReference type="Pfam" id="PF00535">
    <property type="entry name" value="Glycos_transf_2"/>
    <property type="match status" value="1"/>
</dbReference>
<dbReference type="InterPro" id="IPR011990">
    <property type="entry name" value="TPR-like_helical_dom_sf"/>
</dbReference>
<keyword evidence="2" id="KW-0808">Transferase</keyword>
<proteinExistence type="predicted"/>
<dbReference type="Gene3D" id="3.90.550.10">
    <property type="entry name" value="Spore Coat Polysaccharide Biosynthesis Protein SpsA, Chain A"/>
    <property type="match status" value="1"/>
</dbReference>
<feature type="domain" description="Glycosyltransferase 2-like" evidence="1">
    <location>
        <begin position="6"/>
        <end position="111"/>
    </location>
</feature>
<dbReference type="HOGENOM" id="CLU_023736_3_0_9"/>
<dbReference type="eggNOG" id="COG0457">
    <property type="taxonomic scope" value="Bacteria"/>
</dbReference>
<keyword evidence="3" id="KW-1185">Reference proteome</keyword>
<reference evidence="2 3" key="2">
    <citation type="submission" date="2012-02" db="EMBL/GenBank/DDBJ databases">
        <title>Improved High-Quality Draft sequence of Eubacterium cellulosolvens 6.</title>
        <authorList>
            <consortium name="US DOE Joint Genome Institute"/>
            <person name="Lucas S."/>
            <person name="Han J."/>
            <person name="Lapidus A."/>
            <person name="Cheng J.-F."/>
            <person name="Goodwin L."/>
            <person name="Pitluck S."/>
            <person name="Peters L."/>
            <person name="Mikhailova N."/>
            <person name="Gu W."/>
            <person name="Detter J.C."/>
            <person name="Han C."/>
            <person name="Tapia R."/>
            <person name="Land M."/>
            <person name="Hauser L."/>
            <person name="Kyrpides N."/>
            <person name="Ivanova N."/>
            <person name="Pagani I."/>
            <person name="Johnson E."/>
            <person name="Mukhopadhyay B."/>
            <person name="Anderson I."/>
            <person name="Woyke T."/>
        </authorList>
    </citation>
    <scope>NUCLEOTIDE SEQUENCE [LARGE SCALE GENOMIC DNA]</scope>
    <source>
        <strain evidence="2 3">6</strain>
    </source>
</reference>
<sequence>MKINLVMIVKNEERSIERSLSAVAPLVNDMVIVDTGSTDRTKDIVKRIGNRHAGGTLRLYDYEWQDDFSAARNFALEKSDTDGAADYNLVLDADEYLQPFLMREFYAFIHRMEDKYGKNWSGAIKRIDSFGEDDAARITAIVRLIPAGVRYRGVIHEQPLISGPCILTSLVAEHDGYLQKGKGERNLEYLLKALEETPEDPYLNYQMGITLRNLGQNTESLPYFEKFYRSVNTERAEDNVDLAKASDRTVAESVEDTNCADDLQDENGSEYVTDGILQYLYALKDAGTEQNLNLALHIVEAEEGRFTLSTDFYFYCALFYVELVKSDIARYMDYLPRIEACYQKCLEIGEGSGMSGVVGTGSFLALYNLGLWYELNNQMEQAISCYRKAEEMGYAPAGERRRRLDPESE</sequence>
<organism evidence="2 3">
    <name type="scientific">Eubacterium cellulosolvens (strain ATCC 43171 / JCM 9499 / 6)</name>
    <name type="common">Cillobacterium cellulosolvens</name>
    <dbReference type="NCBI Taxonomy" id="633697"/>
    <lineage>
        <taxon>Bacteria</taxon>
        <taxon>Bacillati</taxon>
        <taxon>Bacillota</taxon>
        <taxon>Clostridia</taxon>
        <taxon>Eubacteriales</taxon>
        <taxon>Eubacteriaceae</taxon>
        <taxon>Eubacterium</taxon>
    </lineage>
</organism>
<gene>
    <name evidence="2" type="ORF">EubceDRAFT1_0661</name>
</gene>
<dbReference type="Proteomes" id="UP000005753">
    <property type="component" value="Chromosome"/>
</dbReference>
<protein>
    <submittedName>
        <fullName evidence="2">Glycosyl transferase</fullName>
    </submittedName>
</protein>
<dbReference type="PANTHER" id="PTHR43630">
    <property type="entry name" value="POLY-BETA-1,6-N-ACETYL-D-GLUCOSAMINE SYNTHASE"/>
    <property type="match status" value="1"/>
</dbReference>
<dbReference type="OrthoDB" id="9815923at2"/>
<dbReference type="STRING" id="633697.EubceDRAFT1_0661"/>
<dbReference type="EMBL" id="CM001487">
    <property type="protein sequence ID" value="EIM56500.1"/>
    <property type="molecule type" value="Genomic_DNA"/>
</dbReference>
<evidence type="ECO:0000313" key="2">
    <source>
        <dbReference type="EMBL" id="EIM56500.1"/>
    </source>
</evidence>